<dbReference type="Pfam" id="PF00535">
    <property type="entry name" value="Glycos_transf_2"/>
    <property type="match status" value="1"/>
</dbReference>
<dbReference type="GO" id="GO:0016740">
    <property type="term" value="F:transferase activity"/>
    <property type="evidence" value="ECO:0007669"/>
    <property type="project" value="UniProtKB-KW"/>
</dbReference>
<evidence type="ECO:0000313" key="2">
    <source>
        <dbReference type="EMBL" id="MYD91227.1"/>
    </source>
</evidence>
<protein>
    <submittedName>
        <fullName evidence="2">Glycosyltransferase</fullName>
    </submittedName>
</protein>
<dbReference type="PANTHER" id="PTHR43685:SF3">
    <property type="entry name" value="SLR2126 PROTEIN"/>
    <property type="match status" value="1"/>
</dbReference>
<dbReference type="InterPro" id="IPR050834">
    <property type="entry name" value="Glycosyltransf_2"/>
</dbReference>
<name>A0A6B1DW73_9CHLR</name>
<evidence type="ECO:0000259" key="1">
    <source>
        <dbReference type="Pfam" id="PF00535"/>
    </source>
</evidence>
<accession>A0A6B1DW73</accession>
<comment type="caution">
    <text evidence="2">The sequence shown here is derived from an EMBL/GenBank/DDBJ whole genome shotgun (WGS) entry which is preliminary data.</text>
</comment>
<dbReference type="PANTHER" id="PTHR43685">
    <property type="entry name" value="GLYCOSYLTRANSFERASE"/>
    <property type="match status" value="1"/>
</dbReference>
<dbReference type="AlphaFoldDB" id="A0A6B1DW73"/>
<organism evidence="2">
    <name type="scientific">Caldilineaceae bacterium SB0662_bin_9</name>
    <dbReference type="NCBI Taxonomy" id="2605258"/>
    <lineage>
        <taxon>Bacteria</taxon>
        <taxon>Bacillati</taxon>
        <taxon>Chloroflexota</taxon>
        <taxon>Caldilineae</taxon>
        <taxon>Caldilineales</taxon>
        <taxon>Caldilineaceae</taxon>
    </lineage>
</organism>
<dbReference type="SUPFAM" id="SSF53448">
    <property type="entry name" value="Nucleotide-diphospho-sugar transferases"/>
    <property type="match status" value="1"/>
</dbReference>
<dbReference type="EMBL" id="VXPY01000093">
    <property type="protein sequence ID" value="MYD91227.1"/>
    <property type="molecule type" value="Genomic_DNA"/>
</dbReference>
<proteinExistence type="predicted"/>
<dbReference type="InterPro" id="IPR029044">
    <property type="entry name" value="Nucleotide-diphossugar_trans"/>
</dbReference>
<reference evidence="2" key="1">
    <citation type="submission" date="2019-09" db="EMBL/GenBank/DDBJ databases">
        <title>Characterisation of the sponge microbiome using genome-centric metagenomics.</title>
        <authorList>
            <person name="Engelberts J.P."/>
            <person name="Robbins S.J."/>
            <person name="De Goeij J.M."/>
            <person name="Aranda M."/>
            <person name="Bell S.C."/>
            <person name="Webster N.S."/>
        </authorList>
    </citation>
    <scope>NUCLEOTIDE SEQUENCE</scope>
    <source>
        <strain evidence="2">SB0662_bin_9</strain>
    </source>
</reference>
<dbReference type="Gene3D" id="3.90.550.10">
    <property type="entry name" value="Spore Coat Polysaccharide Biosynthesis Protein SpsA, Chain A"/>
    <property type="match status" value="1"/>
</dbReference>
<sequence>MNATAPHVSVIMTVLNEGRSLPTVISALLDQTHVPAEVVICDGGSSDNTMSSLRALQQSMEGTATQLTLLVAEGANISEGRNRAIEVATHDLIAVTDAGIRPEPDWLEQLVATFAAHDSEPSVQGVAGFFLPEVKGVLDTALAGTTQPLRRDVDPETFLPAGRSMLFTRQAWQEAGRFPEWLDYCEDLVFDLRMEDLAADGVKGLPLAELSVVRVPPRESLKAFFKQYYLYARGDGKADLWRGRHAIRYGTYLVLIPLLLSLIGGGSWRRRLGWVGLTAGIAAYCRRPLARIIQLGQYRMTPLQLMAAMSMVPLIRVLGDMAKMAGYPVGWIWRIRNWKRPEIHWRTVIKLGNSQSVSENQAR</sequence>
<keyword evidence="2" id="KW-0808">Transferase</keyword>
<dbReference type="InterPro" id="IPR001173">
    <property type="entry name" value="Glyco_trans_2-like"/>
</dbReference>
<feature type="domain" description="Glycosyltransferase 2-like" evidence="1">
    <location>
        <begin position="9"/>
        <end position="140"/>
    </location>
</feature>
<gene>
    <name evidence="2" type="ORF">F4Y08_12970</name>
</gene>